<evidence type="ECO:0000313" key="2">
    <source>
        <dbReference type="Proteomes" id="UP000886847"/>
    </source>
</evidence>
<reference evidence="1" key="1">
    <citation type="journal article" date="2021" name="PeerJ">
        <title>Extensive microbial diversity within the chicken gut microbiome revealed by metagenomics and culture.</title>
        <authorList>
            <person name="Gilroy R."/>
            <person name="Ravi A."/>
            <person name="Getino M."/>
            <person name="Pursley I."/>
            <person name="Horton D.L."/>
            <person name="Alikhan N.F."/>
            <person name="Baker D."/>
            <person name="Gharbi K."/>
            <person name="Hall N."/>
            <person name="Watson M."/>
            <person name="Adriaenssens E.M."/>
            <person name="Foster-Nyarko E."/>
            <person name="Jarju S."/>
            <person name="Secka A."/>
            <person name="Antonio M."/>
            <person name="Oren A."/>
            <person name="Chaudhuri R.R."/>
            <person name="La Ragione R."/>
            <person name="Hildebrand F."/>
            <person name="Pallen M.J."/>
        </authorList>
    </citation>
    <scope>NUCLEOTIDE SEQUENCE</scope>
    <source>
        <strain evidence="1">2189</strain>
    </source>
</reference>
<organism evidence="1 2">
    <name type="scientific">Candidatus Borkfalkia faecavium</name>
    <dbReference type="NCBI Taxonomy" id="2838508"/>
    <lineage>
        <taxon>Bacteria</taxon>
        <taxon>Bacillati</taxon>
        <taxon>Bacillota</taxon>
        <taxon>Clostridia</taxon>
        <taxon>Christensenellales</taxon>
        <taxon>Christensenellaceae</taxon>
        <taxon>Candidatus Borkfalkia</taxon>
    </lineage>
</organism>
<reference evidence="1" key="2">
    <citation type="submission" date="2021-04" db="EMBL/GenBank/DDBJ databases">
        <authorList>
            <person name="Gilroy R."/>
        </authorList>
    </citation>
    <scope>NUCLEOTIDE SEQUENCE</scope>
    <source>
        <strain evidence="1">2189</strain>
    </source>
</reference>
<dbReference type="AlphaFoldDB" id="A0A9D1W296"/>
<evidence type="ECO:0000313" key="1">
    <source>
        <dbReference type="EMBL" id="HIX50537.1"/>
    </source>
</evidence>
<comment type="caution">
    <text evidence="1">The sequence shown here is derived from an EMBL/GenBank/DDBJ whole genome shotgun (WGS) entry which is preliminary data.</text>
</comment>
<proteinExistence type="predicted"/>
<name>A0A9D1W296_9FIRM</name>
<dbReference type="Proteomes" id="UP000886847">
    <property type="component" value="Unassembled WGS sequence"/>
</dbReference>
<protein>
    <submittedName>
        <fullName evidence="1">Uncharacterized protein</fullName>
    </submittedName>
</protein>
<sequence>MEELMRRAVQNKFNPSYRTEYRAVMAAYEFWKLYDILKRGSCAKAFARLYLQDGAAETQVKLSIELGVGERTLLRYRKQFVRSFVYMLDSLKQEESLQEAR</sequence>
<gene>
    <name evidence="1" type="ORF">H9851_04580</name>
</gene>
<accession>A0A9D1W296</accession>
<dbReference type="EMBL" id="DXEW01000025">
    <property type="protein sequence ID" value="HIX50537.1"/>
    <property type="molecule type" value="Genomic_DNA"/>
</dbReference>